<dbReference type="Proteomes" id="UP000276133">
    <property type="component" value="Unassembled WGS sequence"/>
</dbReference>
<reference evidence="2 3" key="1">
    <citation type="journal article" date="2018" name="Sci. Rep.">
        <title>Genomic signatures of local adaptation to the degree of environmental predictability in rotifers.</title>
        <authorList>
            <person name="Franch-Gras L."/>
            <person name="Hahn C."/>
            <person name="Garcia-Roger E.M."/>
            <person name="Carmona M.J."/>
            <person name="Serra M."/>
            <person name="Gomez A."/>
        </authorList>
    </citation>
    <scope>NUCLEOTIDE SEQUENCE [LARGE SCALE GENOMIC DNA]</scope>
    <source>
        <strain evidence="2">HYR1</strain>
    </source>
</reference>
<dbReference type="AlphaFoldDB" id="A0A3M7PAN5"/>
<keyword evidence="1" id="KW-0472">Membrane</keyword>
<comment type="caution">
    <text evidence="2">The sequence shown here is derived from an EMBL/GenBank/DDBJ whole genome shotgun (WGS) entry which is preliminary data.</text>
</comment>
<sequence length="77" mass="8707">MPVRGLYLDFKKAKIFYFKILLFDFLAFSFKDFVFGLSGGRPLLFSNCGSCWVIYQSPAVALNQTDNQSDILTPSPT</sequence>
<dbReference type="EMBL" id="REGN01012340">
    <property type="protein sequence ID" value="RMZ95787.1"/>
    <property type="molecule type" value="Genomic_DNA"/>
</dbReference>
<feature type="transmembrane region" description="Helical" evidence="1">
    <location>
        <begin position="15"/>
        <end position="34"/>
    </location>
</feature>
<gene>
    <name evidence="2" type="ORF">BpHYR1_028221</name>
</gene>
<organism evidence="2 3">
    <name type="scientific">Brachionus plicatilis</name>
    <name type="common">Marine rotifer</name>
    <name type="synonym">Brachionus muelleri</name>
    <dbReference type="NCBI Taxonomy" id="10195"/>
    <lineage>
        <taxon>Eukaryota</taxon>
        <taxon>Metazoa</taxon>
        <taxon>Spiralia</taxon>
        <taxon>Gnathifera</taxon>
        <taxon>Rotifera</taxon>
        <taxon>Eurotatoria</taxon>
        <taxon>Monogononta</taxon>
        <taxon>Pseudotrocha</taxon>
        <taxon>Ploima</taxon>
        <taxon>Brachionidae</taxon>
        <taxon>Brachionus</taxon>
    </lineage>
</organism>
<evidence type="ECO:0000313" key="2">
    <source>
        <dbReference type="EMBL" id="RMZ95787.1"/>
    </source>
</evidence>
<keyword evidence="3" id="KW-1185">Reference proteome</keyword>
<keyword evidence="1" id="KW-1133">Transmembrane helix</keyword>
<accession>A0A3M7PAN5</accession>
<evidence type="ECO:0000313" key="3">
    <source>
        <dbReference type="Proteomes" id="UP000276133"/>
    </source>
</evidence>
<name>A0A3M7PAN5_BRAPC</name>
<proteinExistence type="predicted"/>
<keyword evidence="1" id="KW-0812">Transmembrane</keyword>
<evidence type="ECO:0000256" key="1">
    <source>
        <dbReference type="SAM" id="Phobius"/>
    </source>
</evidence>
<protein>
    <submittedName>
        <fullName evidence="2">Uncharacterized protein</fullName>
    </submittedName>
</protein>